<gene>
    <name evidence="1" type="ORF">SAMN05444008_104165</name>
</gene>
<evidence type="ECO:0008006" key="3">
    <source>
        <dbReference type="Google" id="ProtNLM"/>
    </source>
</evidence>
<dbReference type="STRING" id="1302690.BUE76_15005"/>
<reference evidence="1 2" key="1">
    <citation type="submission" date="2016-11" db="EMBL/GenBank/DDBJ databases">
        <authorList>
            <person name="Jaros S."/>
            <person name="Januszkiewicz K."/>
            <person name="Wedrychowicz H."/>
        </authorList>
    </citation>
    <scope>NUCLEOTIDE SEQUENCE [LARGE SCALE GENOMIC DNA]</scope>
    <source>
        <strain evidence="1 2">DSM 26897</strain>
    </source>
</reference>
<sequence>MYHSHSPALSDRYNCRNIDEDTLSRLSRKLDCALEDILRAVQEVGADPEDVAEYIRDRYNRC</sequence>
<organism evidence="1 2">
    <name type="scientific">Cnuella takakiae</name>
    <dbReference type="NCBI Taxonomy" id="1302690"/>
    <lineage>
        <taxon>Bacteria</taxon>
        <taxon>Pseudomonadati</taxon>
        <taxon>Bacteroidota</taxon>
        <taxon>Chitinophagia</taxon>
        <taxon>Chitinophagales</taxon>
        <taxon>Chitinophagaceae</taxon>
        <taxon>Cnuella</taxon>
    </lineage>
</organism>
<proteinExistence type="predicted"/>
<name>A0A1M4Y5L3_9BACT</name>
<protein>
    <recommendedName>
        <fullName evidence="3">DUF3606 domain-containing protein</fullName>
    </recommendedName>
</protein>
<dbReference type="AlphaFoldDB" id="A0A1M4Y5L3"/>
<evidence type="ECO:0000313" key="2">
    <source>
        <dbReference type="Proteomes" id="UP000184368"/>
    </source>
</evidence>
<accession>A0A1M4Y5L3</accession>
<keyword evidence="2" id="KW-1185">Reference proteome</keyword>
<dbReference type="RefSeq" id="WP_073041311.1">
    <property type="nucleotide sequence ID" value="NZ_FQUO01000004.1"/>
</dbReference>
<dbReference type="OrthoDB" id="9935623at2"/>
<evidence type="ECO:0000313" key="1">
    <source>
        <dbReference type="EMBL" id="SHF01094.1"/>
    </source>
</evidence>
<dbReference type="Proteomes" id="UP000184368">
    <property type="component" value="Unassembled WGS sequence"/>
</dbReference>
<dbReference type="EMBL" id="FQUO01000004">
    <property type="protein sequence ID" value="SHF01094.1"/>
    <property type="molecule type" value="Genomic_DNA"/>
</dbReference>